<proteinExistence type="predicted"/>
<dbReference type="OrthoDB" id="9810708at2"/>
<sequence length="219" mass="24351">MLETIQKVPLFSQLNADQLNALAQICTRRSYKGNTILFAEKDAGSVFYMVLSGSVKIYTASHTGEEKILSICKAGESFGELSLIDGKPRSASAQTLEDCLLLSLTTHNFLELLRSHFDIALGIMQELSSRLRDTNQHVHDLTFLDARTRVIKSLITLANKHGLRSGTMITIKLMLNFDEISQLAGVQKAALMQVIRDLEEKAILTISPSEFKLDLAKLR</sequence>
<dbReference type="Proteomes" id="UP000190626">
    <property type="component" value="Unassembled WGS sequence"/>
</dbReference>
<dbReference type="InterPro" id="IPR036390">
    <property type="entry name" value="WH_DNA-bd_sf"/>
</dbReference>
<gene>
    <name evidence="3" type="ORF">BC351_09015</name>
</gene>
<dbReference type="SUPFAM" id="SSF46785">
    <property type="entry name" value="Winged helix' DNA-binding domain"/>
    <property type="match status" value="1"/>
</dbReference>
<dbReference type="PANTHER" id="PTHR24567">
    <property type="entry name" value="CRP FAMILY TRANSCRIPTIONAL REGULATORY PROTEIN"/>
    <property type="match status" value="1"/>
</dbReference>
<dbReference type="CDD" id="cd00038">
    <property type="entry name" value="CAP_ED"/>
    <property type="match status" value="1"/>
</dbReference>
<dbReference type="EMBL" id="MBTG01000045">
    <property type="protein sequence ID" value="OPH48591.1"/>
    <property type="molecule type" value="Genomic_DNA"/>
</dbReference>
<evidence type="ECO:0000313" key="3">
    <source>
        <dbReference type="EMBL" id="OPH48591.1"/>
    </source>
</evidence>
<dbReference type="InterPro" id="IPR014710">
    <property type="entry name" value="RmlC-like_jellyroll"/>
</dbReference>
<keyword evidence="1" id="KW-0010">Activator</keyword>
<dbReference type="STRING" id="1469647.BC351_09015"/>
<dbReference type="Pfam" id="PF00027">
    <property type="entry name" value="cNMP_binding"/>
    <property type="match status" value="1"/>
</dbReference>
<dbReference type="InterPro" id="IPR050397">
    <property type="entry name" value="Env_Response_Regulators"/>
</dbReference>
<dbReference type="GO" id="GO:0005829">
    <property type="term" value="C:cytosol"/>
    <property type="evidence" value="ECO:0007669"/>
    <property type="project" value="TreeGrafter"/>
</dbReference>
<dbReference type="PANTHER" id="PTHR24567:SF74">
    <property type="entry name" value="HTH-TYPE TRANSCRIPTIONAL REGULATOR ARCR"/>
    <property type="match status" value="1"/>
</dbReference>
<feature type="domain" description="Cyclic nucleotide-binding" evidence="2">
    <location>
        <begin position="10"/>
        <end position="130"/>
    </location>
</feature>
<accession>A0A1V4HBN5</accession>
<dbReference type="InterPro" id="IPR018488">
    <property type="entry name" value="cNMP-bd_CS"/>
</dbReference>
<dbReference type="GO" id="GO:0003700">
    <property type="term" value="F:DNA-binding transcription factor activity"/>
    <property type="evidence" value="ECO:0007669"/>
    <property type="project" value="TreeGrafter"/>
</dbReference>
<dbReference type="Gene3D" id="1.10.10.10">
    <property type="entry name" value="Winged helix-like DNA-binding domain superfamily/Winged helix DNA-binding domain"/>
    <property type="match status" value="1"/>
</dbReference>
<dbReference type="RefSeq" id="WP_079419099.1">
    <property type="nucleotide sequence ID" value="NZ_MBTG01000045.1"/>
</dbReference>
<dbReference type="SUPFAM" id="SSF51206">
    <property type="entry name" value="cAMP-binding domain-like"/>
    <property type="match status" value="1"/>
</dbReference>
<protein>
    <recommendedName>
        <fullName evidence="2">Cyclic nucleotide-binding domain-containing protein</fullName>
    </recommendedName>
</protein>
<comment type="caution">
    <text evidence="3">The sequence shown here is derived from an EMBL/GenBank/DDBJ whole genome shotgun (WGS) entry which is preliminary data.</text>
</comment>
<dbReference type="InterPro" id="IPR036388">
    <property type="entry name" value="WH-like_DNA-bd_sf"/>
</dbReference>
<dbReference type="PROSITE" id="PS00889">
    <property type="entry name" value="CNMP_BINDING_2"/>
    <property type="match status" value="1"/>
</dbReference>
<dbReference type="InterPro" id="IPR000595">
    <property type="entry name" value="cNMP-bd_dom"/>
</dbReference>
<evidence type="ECO:0000256" key="1">
    <source>
        <dbReference type="ARBA" id="ARBA00023159"/>
    </source>
</evidence>
<dbReference type="Gene3D" id="2.60.120.10">
    <property type="entry name" value="Jelly Rolls"/>
    <property type="match status" value="1"/>
</dbReference>
<evidence type="ECO:0000259" key="2">
    <source>
        <dbReference type="PROSITE" id="PS50042"/>
    </source>
</evidence>
<dbReference type="InterPro" id="IPR018490">
    <property type="entry name" value="cNMP-bd_dom_sf"/>
</dbReference>
<reference evidence="4" key="1">
    <citation type="submission" date="2016-07" db="EMBL/GenBank/DDBJ databases">
        <authorList>
            <person name="Florea S."/>
            <person name="Webb J.S."/>
            <person name="Jaromczyk J."/>
            <person name="Schardl C.L."/>
        </authorList>
    </citation>
    <scope>NUCLEOTIDE SEQUENCE [LARGE SCALE GENOMIC DNA]</scope>
    <source>
        <strain evidence="4">CY1</strain>
    </source>
</reference>
<dbReference type="PROSITE" id="PS50042">
    <property type="entry name" value="CNMP_BINDING_3"/>
    <property type="match status" value="1"/>
</dbReference>
<keyword evidence="4" id="KW-1185">Reference proteome</keyword>
<name>A0A1V4HBN5_9BACL</name>
<evidence type="ECO:0000313" key="4">
    <source>
        <dbReference type="Proteomes" id="UP000190626"/>
    </source>
</evidence>
<dbReference type="SMART" id="SM00100">
    <property type="entry name" value="cNMP"/>
    <property type="match status" value="1"/>
</dbReference>
<organism evidence="3 4">
    <name type="scientific">Paenibacillus ferrarius</name>
    <dbReference type="NCBI Taxonomy" id="1469647"/>
    <lineage>
        <taxon>Bacteria</taxon>
        <taxon>Bacillati</taxon>
        <taxon>Bacillota</taxon>
        <taxon>Bacilli</taxon>
        <taxon>Bacillales</taxon>
        <taxon>Paenibacillaceae</taxon>
        <taxon>Paenibacillus</taxon>
    </lineage>
</organism>
<dbReference type="AlphaFoldDB" id="A0A1V4HBN5"/>